<keyword evidence="6" id="KW-0136">Cellulose degradation</keyword>
<accession>A0ABC8AGA7</accession>
<dbReference type="RefSeq" id="WP_088578491.1">
    <property type="nucleotide sequence ID" value="NZ_CP009885.1"/>
</dbReference>
<evidence type="ECO:0000256" key="13">
    <source>
        <dbReference type="RuleBase" id="RU361153"/>
    </source>
</evidence>
<dbReference type="InterPro" id="IPR001547">
    <property type="entry name" value="Glyco_hydro_5"/>
</dbReference>
<evidence type="ECO:0000256" key="7">
    <source>
        <dbReference type="ARBA" id="ARBA00023277"/>
    </source>
</evidence>
<comment type="similarity">
    <text evidence="2 13">Belongs to the glycosyl hydrolase 5 (cellulase A) family.</text>
</comment>
<dbReference type="GO" id="GO:0008810">
    <property type="term" value="F:cellulase activity"/>
    <property type="evidence" value="ECO:0007669"/>
    <property type="project" value="UniProtKB-EC"/>
</dbReference>
<evidence type="ECO:0000256" key="9">
    <source>
        <dbReference type="ARBA" id="ARBA00023326"/>
    </source>
</evidence>
<evidence type="ECO:0000256" key="6">
    <source>
        <dbReference type="ARBA" id="ARBA00023001"/>
    </source>
</evidence>
<evidence type="ECO:0000256" key="4">
    <source>
        <dbReference type="ARBA" id="ARBA00022729"/>
    </source>
</evidence>
<evidence type="ECO:0000256" key="10">
    <source>
        <dbReference type="ARBA" id="ARBA00068340"/>
    </source>
</evidence>
<keyword evidence="8 13" id="KW-0326">Glycosidase</keyword>
<dbReference type="PROSITE" id="PS00659">
    <property type="entry name" value="GLYCOSYL_HYDROL_F5"/>
    <property type="match status" value="1"/>
</dbReference>
<dbReference type="FunFam" id="3.20.20.80:FF:000124">
    <property type="entry name" value="Exported cellulase"/>
    <property type="match status" value="1"/>
</dbReference>
<protein>
    <recommendedName>
        <fullName evidence="10">Endoglucanase</fullName>
        <ecNumber evidence="3">3.2.1.4</ecNumber>
    </recommendedName>
    <alternativeName>
        <fullName evidence="11">Cellulase</fullName>
    </alternativeName>
    <alternativeName>
        <fullName evidence="12">Endo-1,4-beta-glucanase</fullName>
    </alternativeName>
</protein>
<dbReference type="InterPro" id="IPR018087">
    <property type="entry name" value="Glyco_hydro_5_CS"/>
</dbReference>
<dbReference type="EC" id="3.2.1.4" evidence="3"/>
<proteinExistence type="inferred from homology"/>
<feature type="chain" id="PRO_5044745247" description="Endoglucanase" evidence="14">
    <location>
        <begin position="34"/>
        <end position="356"/>
    </location>
</feature>
<evidence type="ECO:0000256" key="3">
    <source>
        <dbReference type="ARBA" id="ARBA00012601"/>
    </source>
</evidence>
<dbReference type="SUPFAM" id="SSF51445">
    <property type="entry name" value="(Trans)glycosidases"/>
    <property type="match status" value="1"/>
</dbReference>
<evidence type="ECO:0000256" key="12">
    <source>
        <dbReference type="ARBA" id="ARBA00079594"/>
    </source>
</evidence>
<evidence type="ECO:0000256" key="2">
    <source>
        <dbReference type="ARBA" id="ARBA00005641"/>
    </source>
</evidence>
<feature type="signal peptide" evidence="14">
    <location>
        <begin position="1"/>
        <end position="33"/>
    </location>
</feature>
<keyword evidence="4 14" id="KW-0732">Signal</keyword>
<keyword evidence="5 13" id="KW-0378">Hydrolase</keyword>
<keyword evidence="9" id="KW-0624">Polysaccharide degradation</keyword>
<dbReference type="PANTHER" id="PTHR34142:SF1">
    <property type="entry name" value="GLYCOSIDE HYDROLASE FAMILY 5 DOMAIN-CONTAINING PROTEIN"/>
    <property type="match status" value="1"/>
</dbReference>
<keyword evidence="7" id="KW-0119">Carbohydrate metabolism</keyword>
<sequence length="356" mass="39199">MPISFLCPLCIPSCFLILLTALTTLTPASPSHATNILTYAGINLPGPEFSPSNKPGVLYKDYLYPSASDYAFVVKKGMNIVRLPVLWERVQPTLNDALDATQLNLIIKAVEQAKAQKLNIILDVHNYAKYNDELIGTDNVPISAFADLWKRLSLQFANDKAVIFGLMNEPHDISSTTWAQAAQAAINAIRSTGACNNLVLVPGTAYSGAHSWLSSYYGIPNGEALLNINDPAKHMAFEVHQYLNENSTGTTGECISTTIGAEKLEAFTNWLRTYHKTGFLGEFATGNNDTCNQALEGMLSYIEENADVWLGLTWWGSNPWFGPDYPFNLHPNSDGSDKPQMSILESHARKITKIHK</sequence>
<dbReference type="Gene3D" id="3.20.20.80">
    <property type="entry name" value="Glycosidases"/>
    <property type="match status" value="1"/>
</dbReference>
<evidence type="ECO:0000256" key="8">
    <source>
        <dbReference type="ARBA" id="ARBA00023295"/>
    </source>
</evidence>
<evidence type="ECO:0000256" key="14">
    <source>
        <dbReference type="SAM" id="SignalP"/>
    </source>
</evidence>
<evidence type="ECO:0000313" key="17">
    <source>
        <dbReference type="Proteomes" id="UP000196980"/>
    </source>
</evidence>
<dbReference type="Proteomes" id="UP000196980">
    <property type="component" value="Chromosome"/>
</dbReference>
<dbReference type="AlphaFoldDB" id="A0ABC8AGA7"/>
<name>A0ABC8AGA7_XYLFS</name>
<evidence type="ECO:0000313" key="16">
    <source>
        <dbReference type="EMBL" id="ALR07544.1"/>
    </source>
</evidence>
<dbReference type="KEGG" id="xfh:XFHB_12560"/>
<dbReference type="EMBL" id="CP009885">
    <property type="protein sequence ID" value="ALR07544.1"/>
    <property type="molecule type" value="Genomic_DNA"/>
</dbReference>
<organism evidence="16 17">
    <name type="scientific">Xylella fastidiosa</name>
    <dbReference type="NCBI Taxonomy" id="2371"/>
    <lineage>
        <taxon>Bacteria</taxon>
        <taxon>Pseudomonadati</taxon>
        <taxon>Pseudomonadota</taxon>
        <taxon>Gammaproteobacteria</taxon>
        <taxon>Lysobacterales</taxon>
        <taxon>Lysobacteraceae</taxon>
        <taxon>Xylella</taxon>
    </lineage>
</organism>
<evidence type="ECO:0000256" key="5">
    <source>
        <dbReference type="ARBA" id="ARBA00022801"/>
    </source>
</evidence>
<feature type="domain" description="Glycoside hydrolase family 5" evidence="15">
    <location>
        <begin position="57"/>
        <end position="317"/>
    </location>
</feature>
<evidence type="ECO:0000256" key="1">
    <source>
        <dbReference type="ARBA" id="ARBA00000966"/>
    </source>
</evidence>
<reference evidence="17" key="1">
    <citation type="submission" date="2014-11" db="EMBL/GenBank/DDBJ databases">
        <title>Xylella fastidiosa Hib4 Genome Sequencing.</title>
        <authorList>
            <person name="Pierry P.M."/>
            <person name="da Silva A.M."/>
        </authorList>
    </citation>
    <scope>NUCLEOTIDE SEQUENCE [LARGE SCALE GENOMIC DNA]</scope>
    <source>
        <strain evidence="17">Hib4</strain>
    </source>
</reference>
<dbReference type="Pfam" id="PF00150">
    <property type="entry name" value="Cellulase"/>
    <property type="match status" value="1"/>
</dbReference>
<evidence type="ECO:0000256" key="11">
    <source>
        <dbReference type="ARBA" id="ARBA00077338"/>
    </source>
</evidence>
<dbReference type="InterPro" id="IPR017853">
    <property type="entry name" value="GH"/>
</dbReference>
<evidence type="ECO:0000259" key="15">
    <source>
        <dbReference type="Pfam" id="PF00150"/>
    </source>
</evidence>
<dbReference type="GO" id="GO:0030245">
    <property type="term" value="P:cellulose catabolic process"/>
    <property type="evidence" value="ECO:0007669"/>
    <property type="project" value="UniProtKB-KW"/>
</dbReference>
<dbReference type="PANTHER" id="PTHR34142">
    <property type="entry name" value="ENDO-BETA-1,4-GLUCANASE A"/>
    <property type="match status" value="1"/>
</dbReference>
<comment type="catalytic activity">
    <reaction evidence="1">
        <text>Endohydrolysis of (1-&gt;4)-beta-D-glucosidic linkages in cellulose, lichenin and cereal beta-D-glucans.</text>
        <dbReference type="EC" id="3.2.1.4"/>
    </reaction>
</comment>
<gene>
    <name evidence="16" type="ORF">XFHB_12560</name>
</gene>